<dbReference type="Proteomes" id="UP001430953">
    <property type="component" value="Unassembled WGS sequence"/>
</dbReference>
<gene>
    <name evidence="2" type="ORF">PUN28_017177</name>
</gene>
<keyword evidence="3" id="KW-1185">Reference proteome</keyword>
<name>A0AAW2EKL5_9HYME</name>
<reference evidence="2 3" key="1">
    <citation type="submission" date="2023-03" db="EMBL/GenBank/DDBJ databases">
        <title>High recombination rates correlate with genetic variation in Cardiocondyla obscurior ants.</title>
        <authorList>
            <person name="Errbii M."/>
        </authorList>
    </citation>
    <scope>NUCLEOTIDE SEQUENCE [LARGE SCALE GENOMIC DNA]</scope>
    <source>
        <strain evidence="2">Alpha-2009</strain>
        <tissue evidence="2">Whole body</tissue>
    </source>
</reference>
<evidence type="ECO:0000313" key="3">
    <source>
        <dbReference type="Proteomes" id="UP001430953"/>
    </source>
</evidence>
<accession>A0AAW2EKL5</accession>
<protein>
    <submittedName>
        <fullName evidence="2">Uncharacterized protein</fullName>
    </submittedName>
</protein>
<feature type="region of interest" description="Disordered" evidence="1">
    <location>
        <begin position="97"/>
        <end position="119"/>
    </location>
</feature>
<evidence type="ECO:0000256" key="1">
    <source>
        <dbReference type="SAM" id="MobiDB-lite"/>
    </source>
</evidence>
<sequence>MRRSPLSSLSISTLAVSPPLLPPTSPRSLCPSFATHNLGMPPFPSCRVQFHWWFPARNLRRDPRITPGTWYYTKSQSKAKVKASPFFNEKSGILNKKEKKRKRKRKRKTKLNGCPPLRSQSVNRRHVPPALATRPPLVTLPSSDSFLSFSLFLSLSFFLVSRLSRVRAPGVNRHILGNFIIISTEYRGKRCISAAHPVGNRYGILLY</sequence>
<dbReference type="EMBL" id="JADYXP020000020">
    <property type="protein sequence ID" value="KAL0104274.1"/>
    <property type="molecule type" value="Genomic_DNA"/>
</dbReference>
<organism evidence="2 3">
    <name type="scientific">Cardiocondyla obscurior</name>
    <dbReference type="NCBI Taxonomy" id="286306"/>
    <lineage>
        <taxon>Eukaryota</taxon>
        <taxon>Metazoa</taxon>
        <taxon>Ecdysozoa</taxon>
        <taxon>Arthropoda</taxon>
        <taxon>Hexapoda</taxon>
        <taxon>Insecta</taxon>
        <taxon>Pterygota</taxon>
        <taxon>Neoptera</taxon>
        <taxon>Endopterygota</taxon>
        <taxon>Hymenoptera</taxon>
        <taxon>Apocrita</taxon>
        <taxon>Aculeata</taxon>
        <taxon>Formicoidea</taxon>
        <taxon>Formicidae</taxon>
        <taxon>Myrmicinae</taxon>
        <taxon>Cardiocondyla</taxon>
    </lineage>
</organism>
<proteinExistence type="predicted"/>
<comment type="caution">
    <text evidence="2">The sequence shown here is derived from an EMBL/GenBank/DDBJ whole genome shotgun (WGS) entry which is preliminary data.</text>
</comment>
<evidence type="ECO:0000313" key="2">
    <source>
        <dbReference type="EMBL" id="KAL0104274.1"/>
    </source>
</evidence>
<feature type="compositionally biased region" description="Basic residues" evidence="1">
    <location>
        <begin position="97"/>
        <end position="110"/>
    </location>
</feature>
<dbReference type="AlphaFoldDB" id="A0AAW2EKL5"/>